<accession>A0ABP4K8X9</accession>
<evidence type="ECO:0008006" key="3">
    <source>
        <dbReference type="Google" id="ProtNLM"/>
    </source>
</evidence>
<dbReference type="RefSeq" id="WP_344293228.1">
    <property type="nucleotide sequence ID" value="NZ_BAAAPF010000262.1"/>
</dbReference>
<dbReference type="EMBL" id="BAAAPF010000262">
    <property type="protein sequence ID" value="GAA1499872.1"/>
    <property type="molecule type" value="Genomic_DNA"/>
</dbReference>
<keyword evidence="2" id="KW-1185">Reference proteome</keyword>
<sequence length="163" mass="17881">MAIPEVIPIRHEPGYRTENIGRYADGQFLASITAAYPPGYRMGPDWLEHRRWFAVLHRFDGEGRHTGSDIWTPGPGVPADGRLDAKMEGWLDELPGLVFGDIAIRPFEVTVDGIRFGLVAERHAEPGAGDGGGGGAGEDEPDWAVLYPDRLGFHAPWDGLYDT</sequence>
<evidence type="ECO:0000313" key="2">
    <source>
        <dbReference type="Proteomes" id="UP001500443"/>
    </source>
</evidence>
<organism evidence="1 2">
    <name type="scientific">Streptomyces synnematoformans</name>
    <dbReference type="NCBI Taxonomy" id="415721"/>
    <lineage>
        <taxon>Bacteria</taxon>
        <taxon>Bacillati</taxon>
        <taxon>Actinomycetota</taxon>
        <taxon>Actinomycetes</taxon>
        <taxon>Kitasatosporales</taxon>
        <taxon>Streptomycetaceae</taxon>
        <taxon>Streptomyces</taxon>
    </lineage>
</organism>
<dbReference type="Proteomes" id="UP001500443">
    <property type="component" value="Unassembled WGS sequence"/>
</dbReference>
<protein>
    <recommendedName>
        <fullName evidence="3">Formate hydrogenlyase regulatory protein HycA</fullName>
    </recommendedName>
</protein>
<comment type="caution">
    <text evidence="1">The sequence shown here is derived from an EMBL/GenBank/DDBJ whole genome shotgun (WGS) entry which is preliminary data.</text>
</comment>
<gene>
    <name evidence="1" type="ORF">GCM10009802_54430</name>
</gene>
<reference evidence="2" key="1">
    <citation type="journal article" date="2019" name="Int. J. Syst. Evol. Microbiol.">
        <title>The Global Catalogue of Microorganisms (GCM) 10K type strain sequencing project: providing services to taxonomists for standard genome sequencing and annotation.</title>
        <authorList>
            <consortium name="The Broad Institute Genomics Platform"/>
            <consortium name="The Broad Institute Genome Sequencing Center for Infectious Disease"/>
            <person name="Wu L."/>
            <person name="Ma J."/>
        </authorList>
    </citation>
    <scope>NUCLEOTIDE SEQUENCE [LARGE SCALE GENOMIC DNA]</scope>
    <source>
        <strain evidence="2">JCM 15481</strain>
    </source>
</reference>
<evidence type="ECO:0000313" key="1">
    <source>
        <dbReference type="EMBL" id="GAA1499872.1"/>
    </source>
</evidence>
<name>A0ABP4K8X9_9ACTN</name>
<proteinExistence type="predicted"/>